<accession>A0A0S4JSM2</accession>
<gene>
    <name evidence="2" type="ORF">BSAL_32600</name>
</gene>
<evidence type="ECO:0000313" key="3">
    <source>
        <dbReference type="Proteomes" id="UP000051952"/>
    </source>
</evidence>
<feature type="region of interest" description="Disordered" evidence="1">
    <location>
        <begin position="68"/>
        <end position="89"/>
    </location>
</feature>
<dbReference type="AlphaFoldDB" id="A0A0S4JSM2"/>
<proteinExistence type="predicted"/>
<dbReference type="EMBL" id="CYKH01001939">
    <property type="protein sequence ID" value="CUG91542.1"/>
    <property type="molecule type" value="Genomic_DNA"/>
</dbReference>
<sequence>MAPNYSKSLRRLLLLAVAIASLIFLTFGTGRGGDASDQDLYRAPVPRMEVKFAALSVAPVRDLPLPPLTPTPTLAPTLAPTEAPTPAPTAPTTAAPLSNLVWEGPPLPPHLMPPVSYPSEAMTYFEQHLREGNFSLLHHGRRLYDLLVPHVLPERLGDVIEQFEAPRELLELPEGINEVEKKPASVDEYMPLQAAYDMLKRLSTAAPDHWANPPAGFVPSLGLTCMRADFVLLVQYIVRLEGVPLGRIVLNVNGRAAIVASMFVDILRRDIPGFVTGYPLRRNEGLAYAWNAIVRATFVLPVPPQLMPSVSDDERSLAVRAATDFVWISNVDLLHPPGAIVKSATEARGHIIARRAAIRDSIMTNKRDYQPGVPQPVRLMRGLGFAAFLYCATALPVYGYFDETLFPAYGEDIEFEARMHTLGDFPTAFSLEHTHLLSFAINGNKKLKKMVGRLARWHYITAKWNLTSTEWRSHAQYLFKHPFNDPRISLTAWYVDPKQRACVRYTTADSCQYDVADGVEHAASLRARA</sequence>
<organism evidence="2 3">
    <name type="scientific">Bodo saltans</name>
    <name type="common">Flagellated protozoan</name>
    <dbReference type="NCBI Taxonomy" id="75058"/>
    <lineage>
        <taxon>Eukaryota</taxon>
        <taxon>Discoba</taxon>
        <taxon>Euglenozoa</taxon>
        <taxon>Kinetoplastea</taxon>
        <taxon>Metakinetoplastina</taxon>
        <taxon>Eubodonida</taxon>
        <taxon>Bodonidae</taxon>
        <taxon>Bodo</taxon>
    </lineage>
</organism>
<feature type="compositionally biased region" description="Low complexity" evidence="1">
    <location>
        <begin position="71"/>
        <end position="82"/>
    </location>
</feature>
<dbReference type="Proteomes" id="UP000051952">
    <property type="component" value="Unassembled WGS sequence"/>
</dbReference>
<protein>
    <submittedName>
        <fullName evidence="2">Membrane-associated protein, putative</fullName>
    </submittedName>
</protein>
<reference evidence="3" key="1">
    <citation type="submission" date="2015-09" db="EMBL/GenBank/DDBJ databases">
        <authorList>
            <consortium name="Pathogen Informatics"/>
        </authorList>
    </citation>
    <scope>NUCLEOTIDE SEQUENCE [LARGE SCALE GENOMIC DNA]</scope>
    <source>
        <strain evidence="3">Lake Konstanz</strain>
    </source>
</reference>
<name>A0A0S4JSM2_BODSA</name>
<evidence type="ECO:0000256" key="1">
    <source>
        <dbReference type="SAM" id="MobiDB-lite"/>
    </source>
</evidence>
<keyword evidence="3" id="KW-1185">Reference proteome</keyword>
<dbReference type="SUPFAM" id="SSF53448">
    <property type="entry name" value="Nucleotide-diphospho-sugar transferases"/>
    <property type="match status" value="1"/>
</dbReference>
<evidence type="ECO:0000313" key="2">
    <source>
        <dbReference type="EMBL" id="CUG91542.1"/>
    </source>
</evidence>
<dbReference type="VEuPathDB" id="TriTrypDB:BSAL_32600"/>
<dbReference type="InterPro" id="IPR029044">
    <property type="entry name" value="Nucleotide-diphossugar_trans"/>
</dbReference>